<name>A0ABM0N0A4_SACKO</name>
<dbReference type="PANTHER" id="PTHR11505">
    <property type="entry name" value="L1 TRANSPOSABLE ELEMENT-RELATED"/>
    <property type="match status" value="1"/>
</dbReference>
<feature type="coiled-coil region" evidence="1">
    <location>
        <begin position="56"/>
        <end position="83"/>
    </location>
</feature>
<dbReference type="Proteomes" id="UP000694865">
    <property type="component" value="Unplaced"/>
</dbReference>
<dbReference type="Gene3D" id="1.20.5.1070">
    <property type="entry name" value="Head and neck region of the ectodomain of NDV fusion glycoprotein"/>
    <property type="match status" value="1"/>
</dbReference>
<dbReference type="GeneID" id="102802341"/>
<evidence type="ECO:0000313" key="3">
    <source>
        <dbReference type="RefSeq" id="XP_006825695.1"/>
    </source>
</evidence>
<reference evidence="3" key="1">
    <citation type="submission" date="2025-08" db="UniProtKB">
        <authorList>
            <consortium name="RefSeq"/>
        </authorList>
    </citation>
    <scope>IDENTIFICATION</scope>
    <source>
        <tissue evidence="3">Testes</tissue>
    </source>
</reference>
<sequence length="234" mass="26754">MLIKECLKDLVSTVDGVSETVNSILAEQKAITARVVSVEKRVDELENGTTFIDKEVTNVKSRLAELEKHVGQLHRELSVANEKITSNGNAQLNLERYSRNYNLRFGGIPEQSGEDCENVIRSLIKDKFSIPDIAIDNAHRTLVVSKSRDSSRTSPRHIIVKFPLRLQRRKILSMRQEVLKNTSILVQVDLCPADYNIKRSYRDVMNIAYKDGKRVRFHNGRLYINDKEYVKPGT</sequence>
<keyword evidence="2" id="KW-1185">Reference proteome</keyword>
<dbReference type="RefSeq" id="XP_006825695.1">
    <property type="nucleotide sequence ID" value="XM_006825632.1"/>
</dbReference>
<accession>A0ABM0N0A4</accession>
<keyword evidence="1" id="KW-0175">Coiled coil</keyword>
<organism evidence="2 3">
    <name type="scientific">Saccoglossus kowalevskii</name>
    <name type="common">Acorn worm</name>
    <dbReference type="NCBI Taxonomy" id="10224"/>
    <lineage>
        <taxon>Eukaryota</taxon>
        <taxon>Metazoa</taxon>
        <taxon>Hemichordata</taxon>
        <taxon>Enteropneusta</taxon>
        <taxon>Harrimaniidae</taxon>
        <taxon>Saccoglossus</taxon>
    </lineage>
</organism>
<dbReference type="InterPro" id="IPR004244">
    <property type="entry name" value="Transposase_22"/>
</dbReference>
<proteinExistence type="predicted"/>
<dbReference type="SUPFAM" id="SSF57997">
    <property type="entry name" value="Tropomyosin"/>
    <property type="match status" value="1"/>
</dbReference>
<protein>
    <submittedName>
        <fullName evidence="3">LINE-1 type transposase domain-containing protein 1-like</fullName>
    </submittedName>
</protein>
<gene>
    <name evidence="3" type="primary">LOC102802341</name>
</gene>
<evidence type="ECO:0000256" key="1">
    <source>
        <dbReference type="SAM" id="Coils"/>
    </source>
</evidence>
<evidence type="ECO:0000313" key="2">
    <source>
        <dbReference type="Proteomes" id="UP000694865"/>
    </source>
</evidence>
<dbReference type="Gene3D" id="3.30.70.1820">
    <property type="entry name" value="L1 transposable element, RRM domain"/>
    <property type="match status" value="1"/>
</dbReference>